<comment type="caution">
    <text evidence="2">The sequence shown here is derived from an EMBL/GenBank/DDBJ whole genome shotgun (WGS) entry which is preliminary data.</text>
</comment>
<organism evidence="2 3">
    <name type="scientific">Corynebacterium mendelii</name>
    <dbReference type="NCBI Taxonomy" id="2765362"/>
    <lineage>
        <taxon>Bacteria</taxon>
        <taxon>Bacillati</taxon>
        <taxon>Actinomycetota</taxon>
        <taxon>Actinomycetes</taxon>
        <taxon>Mycobacteriales</taxon>
        <taxon>Corynebacteriaceae</taxon>
        <taxon>Corynebacterium</taxon>
    </lineage>
</organism>
<dbReference type="Proteomes" id="UP000664332">
    <property type="component" value="Unassembled WGS sequence"/>
</dbReference>
<reference evidence="2" key="1">
    <citation type="submission" date="2021-03" db="EMBL/GenBank/DDBJ databases">
        <authorList>
            <person name="Sun Q."/>
        </authorList>
    </citation>
    <scope>NUCLEOTIDE SEQUENCE</scope>
    <source>
        <strain evidence="2">CCM 8862</strain>
    </source>
</reference>
<evidence type="ECO:0000313" key="3">
    <source>
        <dbReference type="Proteomes" id="UP000664332"/>
    </source>
</evidence>
<feature type="signal peptide" evidence="1">
    <location>
        <begin position="1"/>
        <end position="28"/>
    </location>
</feature>
<feature type="chain" id="PRO_5039587382" description="FMN-binding domain-containing protein" evidence="1">
    <location>
        <begin position="29"/>
        <end position="154"/>
    </location>
</feature>
<dbReference type="EMBL" id="JAFLEQ010000008">
    <property type="protein sequence ID" value="MBN9643973.1"/>
    <property type="molecule type" value="Genomic_DNA"/>
</dbReference>
<sequence>MTTQRKPPVWLKAAALTASTAPVMMVLAGCSSSESGAYEDFGAGVCNIEGATANEATYTDGTYHEEGSYMTHVMEEKFSADVTLKDGLVDQVTVTPDTENRRSLGLQKSFAAALPEAIHGCPIESVRIHVVGGASLTSASFNEMADNIRDKARE</sequence>
<name>A0A939IXE4_9CORY</name>
<dbReference type="RefSeq" id="WP_207118784.1">
    <property type="nucleotide sequence ID" value="NZ_JAFLEQ010000008.1"/>
</dbReference>
<proteinExistence type="predicted"/>
<evidence type="ECO:0000313" key="2">
    <source>
        <dbReference type="EMBL" id="MBN9643973.1"/>
    </source>
</evidence>
<dbReference type="PROSITE" id="PS51257">
    <property type="entry name" value="PROKAR_LIPOPROTEIN"/>
    <property type="match status" value="1"/>
</dbReference>
<evidence type="ECO:0008006" key="4">
    <source>
        <dbReference type="Google" id="ProtNLM"/>
    </source>
</evidence>
<dbReference type="AlphaFoldDB" id="A0A939IXE4"/>
<keyword evidence="3" id="KW-1185">Reference proteome</keyword>
<accession>A0A939IXE4</accession>
<evidence type="ECO:0000256" key="1">
    <source>
        <dbReference type="SAM" id="SignalP"/>
    </source>
</evidence>
<gene>
    <name evidence="2" type="ORF">JZY06_04980</name>
</gene>
<keyword evidence="1" id="KW-0732">Signal</keyword>
<protein>
    <recommendedName>
        <fullName evidence="4">FMN-binding domain-containing protein</fullName>
    </recommendedName>
</protein>